<gene>
    <name evidence="14" type="primary">atpC</name>
    <name evidence="19" type="ORF">BHF71_01235</name>
</gene>
<organism evidence="19 20">
    <name type="scientific">Vulcanibacillus modesticaldus</name>
    <dbReference type="NCBI Taxonomy" id="337097"/>
    <lineage>
        <taxon>Bacteria</taxon>
        <taxon>Bacillati</taxon>
        <taxon>Bacillota</taxon>
        <taxon>Bacilli</taxon>
        <taxon>Bacillales</taxon>
        <taxon>Bacillaceae</taxon>
        <taxon>Vulcanibacillus</taxon>
    </lineage>
</organism>
<keyword evidence="8 14" id="KW-0406">Ion transport</keyword>
<evidence type="ECO:0000313" key="20">
    <source>
        <dbReference type="Proteomes" id="UP000243739"/>
    </source>
</evidence>
<evidence type="ECO:0000256" key="15">
    <source>
        <dbReference type="RuleBase" id="RU003656"/>
    </source>
</evidence>
<dbReference type="SUPFAM" id="SSF51344">
    <property type="entry name" value="Epsilon subunit of F1F0-ATP synthase N-terminal domain"/>
    <property type="match status" value="1"/>
</dbReference>
<evidence type="ECO:0000259" key="17">
    <source>
        <dbReference type="Pfam" id="PF00401"/>
    </source>
</evidence>
<comment type="subunit">
    <text evidence="14 15">F-type ATPases have 2 components, CF(1) - the catalytic core - and CF(0) - the membrane proton channel. CF(1) has five subunits: alpha(3), beta(3), gamma(1), delta(1), epsilon(1). CF(0) has three main subunits: a, b and c.</text>
</comment>
<feature type="domain" description="ATP synthase F1 complex delta/epsilon subunit N-terminal" evidence="18">
    <location>
        <begin position="5"/>
        <end position="82"/>
    </location>
</feature>
<dbReference type="AlphaFoldDB" id="A0A1D2YVS6"/>
<dbReference type="EMBL" id="MIJF01000013">
    <property type="protein sequence ID" value="OEF99828.1"/>
    <property type="molecule type" value="Genomic_DNA"/>
</dbReference>
<dbReference type="Proteomes" id="UP000243739">
    <property type="component" value="Unassembled WGS sequence"/>
</dbReference>
<accession>A0A1D2YVS6</accession>
<dbReference type="InterPro" id="IPR001469">
    <property type="entry name" value="ATP_synth_F1_dsu/esu"/>
</dbReference>
<dbReference type="GO" id="GO:0005524">
    <property type="term" value="F:ATP binding"/>
    <property type="evidence" value="ECO:0007669"/>
    <property type="project" value="UniProtKB-UniRule"/>
</dbReference>
<dbReference type="CDD" id="cd12152">
    <property type="entry name" value="F1-ATPase_delta"/>
    <property type="match status" value="1"/>
</dbReference>
<dbReference type="NCBIfam" id="TIGR01216">
    <property type="entry name" value="ATP_synt_epsi"/>
    <property type="match status" value="1"/>
</dbReference>
<keyword evidence="10 14" id="KW-0139">CF(1)</keyword>
<evidence type="ECO:0000256" key="3">
    <source>
        <dbReference type="ARBA" id="ARBA00005712"/>
    </source>
</evidence>
<evidence type="ECO:0000256" key="2">
    <source>
        <dbReference type="ARBA" id="ARBA00004202"/>
    </source>
</evidence>
<keyword evidence="16" id="KW-0175">Coiled coil</keyword>
<dbReference type="InterPro" id="IPR036771">
    <property type="entry name" value="ATPsynth_dsu/esu_N"/>
</dbReference>
<comment type="subcellular location">
    <subcellularLocation>
        <location evidence="2 14">Cell membrane</location>
        <topology evidence="2 14">Peripheral membrane protein</topology>
    </subcellularLocation>
</comment>
<reference evidence="19 20" key="1">
    <citation type="submission" date="2016-09" db="EMBL/GenBank/DDBJ databases">
        <title>Draft genome sequence for the type strain of Vulcanibacillus modesticaldus BR, a strictly anaerobic, moderately thermophilic, and nitrate-reducing bacterium from deep sea-hydrothermal vents of the Mid-Atlantic Ridge.</title>
        <authorList>
            <person name="Abin C.A."/>
            <person name="Hollibaugh J.T."/>
        </authorList>
    </citation>
    <scope>NUCLEOTIDE SEQUENCE [LARGE SCALE GENOMIC DNA]</scope>
    <source>
        <strain evidence="19 20">BR</strain>
    </source>
</reference>
<dbReference type="SUPFAM" id="SSF46604">
    <property type="entry name" value="Epsilon subunit of F1F0-ATP synthase C-terminal domain"/>
    <property type="match status" value="1"/>
</dbReference>
<keyword evidence="11 14" id="KW-0066">ATP synthesis</keyword>
<dbReference type="NCBIfam" id="NF009980">
    <property type="entry name" value="PRK13446.1"/>
    <property type="match status" value="1"/>
</dbReference>
<keyword evidence="5 14" id="KW-0813">Transport</keyword>
<dbReference type="HAMAP" id="MF_00530">
    <property type="entry name" value="ATP_synth_epsil_bac"/>
    <property type="match status" value="1"/>
</dbReference>
<dbReference type="Pfam" id="PF02823">
    <property type="entry name" value="ATP-synt_DE_N"/>
    <property type="match status" value="1"/>
</dbReference>
<comment type="caution">
    <text evidence="19">The sequence shown here is derived from an EMBL/GenBank/DDBJ whole genome shotgun (WGS) entry which is preliminary data.</text>
</comment>
<evidence type="ECO:0000313" key="19">
    <source>
        <dbReference type="EMBL" id="OEF99828.1"/>
    </source>
</evidence>
<evidence type="ECO:0000256" key="11">
    <source>
        <dbReference type="ARBA" id="ARBA00023310"/>
    </source>
</evidence>
<keyword evidence="9 14" id="KW-0472">Membrane</keyword>
<dbReference type="InterPro" id="IPR020546">
    <property type="entry name" value="ATP_synth_F1_dsu/esu_N"/>
</dbReference>
<evidence type="ECO:0000256" key="4">
    <source>
        <dbReference type="ARBA" id="ARBA00014480"/>
    </source>
</evidence>
<dbReference type="PANTHER" id="PTHR13822:SF10">
    <property type="entry name" value="ATP SYNTHASE EPSILON CHAIN, CHLOROPLASTIC"/>
    <property type="match status" value="1"/>
</dbReference>
<evidence type="ECO:0000256" key="10">
    <source>
        <dbReference type="ARBA" id="ARBA00023196"/>
    </source>
</evidence>
<dbReference type="NCBIfam" id="NF001846">
    <property type="entry name" value="PRK00571.1-3"/>
    <property type="match status" value="1"/>
</dbReference>
<dbReference type="InterPro" id="IPR036794">
    <property type="entry name" value="ATP_F1_dsu/esu_C_sf"/>
</dbReference>
<comment type="similarity">
    <text evidence="3 14 15">Belongs to the ATPase epsilon chain family.</text>
</comment>
<evidence type="ECO:0000256" key="9">
    <source>
        <dbReference type="ARBA" id="ARBA00023136"/>
    </source>
</evidence>
<evidence type="ECO:0000259" key="18">
    <source>
        <dbReference type="Pfam" id="PF02823"/>
    </source>
</evidence>
<keyword evidence="20" id="KW-1185">Reference proteome</keyword>
<dbReference type="FunFam" id="1.20.5.440:FF:000001">
    <property type="entry name" value="ATP synthase epsilon chain"/>
    <property type="match status" value="1"/>
</dbReference>
<protein>
    <recommendedName>
        <fullName evidence="4 14">ATP synthase epsilon chain</fullName>
    </recommendedName>
    <alternativeName>
        <fullName evidence="13 14">ATP synthase F1 sector epsilon subunit</fullName>
    </alternativeName>
    <alternativeName>
        <fullName evidence="12 14">F-ATPase epsilon subunit</fullName>
    </alternativeName>
</protein>
<keyword evidence="6 14" id="KW-1003">Cell membrane</keyword>
<dbReference type="PANTHER" id="PTHR13822">
    <property type="entry name" value="ATP SYNTHASE DELTA/EPSILON CHAIN"/>
    <property type="match status" value="1"/>
</dbReference>
<evidence type="ECO:0000256" key="8">
    <source>
        <dbReference type="ARBA" id="ARBA00023065"/>
    </source>
</evidence>
<comment type="function">
    <text evidence="1 14">Produces ATP from ADP in the presence of a proton gradient across the membrane.</text>
</comment>
<evidence type="ECO:0000256" key="7">
    <source>
        <dbReference type="ARBA" id="ARBA00022781"/>
    </source>
</evidence>
<dbReference type="STRING" id="337097.BHF71_01235"/>
<evidence type="ECO:0000256" key="6">
    <source>
        <dbReference type="ARBA" id="ARBA00022475"/>
    </source>
</evidence>
<dbReference type="RefSeq" id="WP_069656315.1">
    <property type="nucleotide sequence ID" value="NZ_MIJF01000013.1"/>
</dbReference>
<dbReference type="GO" id="GO:0005886">
    <property type="term" value="C:plasma membrane"/>
    <property type="evidence" value="ECO:0007669"/>
    <property type="project" value="UniProtKB-SubCell"/>
</dbReference>
<dbReference type="FunFam" id="2.60.15.10:FF:000001">
    <property type="entry name" value="ATP synthase epsilon chain"/>
    <property type="match status" value="1"/>
</dbReference>
<dbReference type="InterPro" id="IPR020547">
    <property type="entry name" value="ATP_synth_F1_esu_C"/>
</dbReference>
<dbReference type="Pfam" id="PF00401">
    <property type="entry name" value="ATP-synt_DE"/>
    <property type="match status" value="1"/>
</dbReference>
<evidence type="ECO:0000256" key="14">
    <source>
        <dbReference type="HAMAP-Rule" id="MF_00530"/>
    </source>
</evidence>
<evidence type="ECO:0000256" key="16">
    <source>
        <dbReference type="SAM" id="Coils"/>
    </source>
</evidence>
<feature type="coiled-coil region" evidence="16">
    <location>
        <begin position="90"/>
        <end position="134"/>
    </location>
</feature>
<dbReference type="Gene3D" id="1.20.5.440">
    <property type="entry name" value="ATP synthase delta/epsilon subunit, C-terminal domain"/>
    <property type="match status" value="1"/>
</dbReference>
<dbReference type="GO" id="GO:0046933">
    <property type="term" value="F:proton-transporting ATP synthase activity, rotational mechanism"/>
    <property type="evidence" value="ECO:0007669"/>
    <property type="project" value="UniProtKB-UniRule"/>
</dbReference>
<evidence type="ECO:0000256" key="5">
    <source>
        <dbReference type="ARBA" id="ARBA00022448"/>
    </source>
</evidence>
<sequence>MSTIRLEIVTPERKVYSEDVDMIIVKGELGELGILPKHAPLVTPLVISAVRIKKDGKEQLIAISGGFLEVSSDKAVILAETAELPEEIDINRALAAKERAEQRLSNSGAEEYDFKRAQLALQRALNRIRVAERR</sequence>
<name>A0A1D2YVS6_9BACI</name>
<evidence type="ECO:0000256" key="1">
    <source>
        <dbReference type="ARBA" id="ARBA00003543"/>
    </source>
</evidence>
<evidence type="ECO:0000256" key="12">
    <source>
        <dbReference type="ARBA" id="ARBA00030215"/>
    </source>
</evidence>
<proteinExistence type="inferred from homology"/>
<dbReference type="Gene3D" id="2.60.15.10">
    <property type="entry name" value="F0F1 ATP synthase delta/epsilon subunit, N-terminal"/>
    <property type="match status" value="1"/>
</dbReference>
<dbReference type="OrthoDB" id="9804110at2"/>
<keyword evidence="7 14" id="KW-0375">Hydrogen ion transport</keyword>
<dbReference type="GO" id="GO:0045259">
    <property type="term" value="C:proton-transporting ATP synthase complex"/>
    <property type="evidence" value="ECO:0007669"/>
    <property type="project" value="UniProtKB-KW"/>
</dbReference>
<evidence type="ECO:0000256" key="13">
    <source>
        <dbReference type="ARBA" id="ARBA00031795"/>
    </source>
</evidence>
<feature type="domain" description="ATP synthase epsilon subunit C-terminal" evidence="17">
    <location>
        <begin position="86"/>
        <end position="132"/>
    </location>
</feature>